<dbReference type="PANTHER" id="PTHR31071">
    <property type="entry name" value="GB|AAF24581.1"/>
    <property type="match status" value="1"/>
</dbReference>
<evidence type="ECO:0000256" key="1">
    <source>
        <dbReference type="SAM" id="Coils"/>
    </source>
</evidence>
<comment type="caution">
    <text evidence="2">The sequence shown here is derived from an EMBL/GenBank/DDBJ whole genome shotgun (WGS) entry which is preliminary data.</text>
</comment>
<name>S8CEN6_9LAMI</name>
<protein>
    <submittedName>
        <fullName evidence="2">Uncharacterized protein</fullName>
    </submittedName>
</protein>
<dbReference type="PANTHER" id="PTHR31071:SF16">
    <property type="entry name" value="MYB-LIKE PROTEIN Z ISOFORM X1"/>
    <property type="match status" value="1"/>
</dbReference>
<dbReference type="Proteomes" id="UP000015453">
    <property type="component" value="Unassembled WGS sequence"/>
</dbReference>
<evidence type="ECO:0000313" key="3">
    <source>
        <dbReference type="Proteomes" id="UP000015453"/>
    </source>
</evidence>
<accession>S8CEN6</accession>
<organism evidence="2 3">
    <name type="scientific">Genlisea aurea</name>
    <dbReference type="NCBI Taxonomy" id="192259"/>
    <lineage>
        <taxon>Eukaryota</taxon>
        <taxon>Viridiplantae</taxon>
        <taxon>Streptophyta</taxon>
        <taxon>Embryophyta</taxon>
        <taxon>Tracheophyta</taxon>
        <taxon>Spermatophyta</taxon>
        <taxon>Magnoliopsida</taxon>
        <taxon>eudicotyledons</taxon>
        <taxon>Gunneridae</taxon>
        <taxon>Pentapetalae</taxon>
        <taxon>asterids</taxon>
        <taxon>lamiids</taxon>
        <taxon>Lamiales</taxon>
        <taxon>Lentibulariaceae</taxon>
        <taxon>Genlisea</taxon>
    </lineage>
</organism>
<dbReference type="EMBL" id="AUSU01005787">
    <property type="protein sequence ID" value="EPS62956.1"/>
    <property type="molecule type" value="Genomic_DNA"/>
</dbReference>
<gene>
    <name evidence="2" type="ORF">M569_11832</name>
</gene>
<dbReference type="AlphaFoldDB" id="S8CEN6"/>
<keyword evidence="1" id="KW-0175">Coiled coil</keyword>
<dbReference type="OrthoDB" id="691984at2759"/>
<keyword evidence="3" id="KW-1185">Reference proteome</keyword>
<feature type="non-terminal residue" evidence="2">
    <location>
        <position position="1"/>
    </location>
</feature>
<feature type="non-terminal residue" evidence="2">
    <location>
        <position position="256"/>
    </location>
</feature>
<evidence type="ECO:0000313" key="2">
    <source>
        <dbReference type="EMBL" id="EPS62956.1"/>
    </source>
</evidence>
<proteinExistence type="predicted"/>
<dbReference type="InterPro" id="IPR043424">
    <property type="entry name" value="BLT-like"/>
</dbReference>
<sequence>NGSKTRLKNAYNSLVTSKELLKVVRRLCCFHHQNETVSSLFAALAFELDRTYALIVSLLRAQKADSQLEIDLVFSQLKQQGRIQAELETEKKLRRQSERLNAKLGQELADAKASLSKTVEELDDERAAREMLEQMCDEFARGINEDRAEAERMRKKSEKAREEMEKEREMFRLADVLREERVRMKMLEAKHLFEETNAAMDELRNEFRKSGNNSRRPPSPRHEKIVELEMYLRETLPKFRHDEDDSDLHSIELNAD</sequence>
<feature type="coiled-coil region" evidence="1">
    <location>
        <begin position="83"/>
        <end position="206"/>
    </location>
</feature>
<reference evidence="2 3" key="1">
    <citation type="journal article" date="2013" name="BMC Genomics">
        <title>The miniature genome of a carnivorous plant Genlisea aurea contains a low number of genes and short non-coding sequences.</title>
        <authorList>
            <person name="Leushkin E.V."/>
            <person name="Sutormin R.A."/>
            <person name="Nabieva E.R."/>
            <person name="Penin A.A."/>
            <person name="Kondrashov A.S."/>
            <person name="Logacheva M.D."/>
        </authorList>
    </citation>
    <scope>NUCLEOTIDE SEQUENCE [LARGE SCALE GENOMIC DNA]</scope>
</reference>